<sequence length="464" mass="52506">MDYCSQLGQSAFREGEKTMALVERTTHSMIQDDGDIAYLLELLDDPEEAELELMPAIEMFEKGVQQCVDGIKTLSDSFEYWYCVISCLRTAAFAARGRAVQVSRRIERVPEQRTITMESRVRAEVEKINQQIVIEAEKRLEMARSETEAAHQAVEKLEAQPLDPGLLYVEELEQAEKIIAATKRPTKERGALAWAKKVKVRMFGESRRNYNDRLAVFEELGQKREEYIAEEHARRERAAQDAARRLGAAKENEEKLKADIEKARGELKQSLHQRLEANTDMARASEQVKRPGADQPVLNHMLGILDSSINQLSNLRGTINQLVSLFNLIHVECDTGDVEAFLEPLKRCAVRNGRIGYVVRKRIVTRALHIQSSFSIIRDICGIFLAVSRTYIGPAIDHMEALATVPDEEWANASRRFTRCCMDSTEEIKTLVASVATNMRANAKERIEYLGQYAVNNATAAICQ</sequence>
<dbReference type="AlphaFoldDB" id="A0AAV9HVC6"/>
<feature type="coiled-coil region" evidence="1">
    <location>
        <begin position="239"/>
        <end position="273"/>
    </location>
</feature>
<reference evidence="2" key="2">
    <citation type="submission" date="2023-06" db="EMBL/GenBank/DDBJ databases">
        <authorList>
            <consortium name="Lawrence Berkeley National Laboratory"/>
            <person name="Mondo S.J."/>
            <person name="Hensen N."/>
            <person name="Bonometti L."/>
            <person name="Westerberg I."/>
            <person name="Brannstrom I.O."/>
            <person name="Guillou S."/>
            <person name="Cros-Aarteil S."/>
            <person name="Calhoun S."/>
            <person name="Haridas S."/>
            <person name="Kuo A."/>
            <person name="Pangilinan J."/>
            <person name="Riley R."/>
            <person name="Labutti K."/>
            <person name="Andreopoulos B."/>
            <person name="Lipzen A."/>
            <person name="Chen C."/>
            <person name="Yanf M."/>
            <person name="Daum C."/>
            <person name="Ng V."/>
            <person name="Clum A."/>
            <person name="Steindorff A."/>
            <person name="Ohm R."/>
            <person name="Martin F."/>
            <person name="Silar P."/>
            <person name="Natvig D."/>
            <person name="Lalanne C."/>
            <person name="Gautier V."/>
            <person name="Ament-Velasquez S.L."/>
            <person name="Kruys A."/>
            <person name="Hutchinson M.I."/>
            <person name="Powell A.J."/>
            <person name="Barry K."/>
            <person name="Miller A.N."/>
            <person name="Grigoriev I.V."/>
            <person name="Debuchy R."/>
            <person name="Gladieux P."/>
            <person name="Thoren M.H."/>
            <person name="Johannesson H."/>
        </authorList>
    </citation>
    <scope>NUCLEOTIDE SEQUENCE</scope>
    <source>
        <strain evidence="2">PSN324</strain>
    </source>
</reference>
<name>A0AAV9HVC6_9PEZI</name>
<evidence type="ECO:0000313" key="2">
    <source>
        <dbReference type="EMBL" id="KAK4463041.1"/>
    </source>
</evidence>
<accession>A0AAV9HVC6</accession>
<comment type="caution">
    <text evidence="2">The sequence shown here is derived from an EMBL/GenBank/DDBJ whole genome shotgun (WGS) entry which is preliminary data.</text>
</comment>
<reference evidence="2" key="1">
    <citation type="journal article" date="2023" name="Mol. Phylogenet. Evol.">
        <title>Genome-scale phylogeny and comparative genomics of the fungal order Sordariales.</title>
        <authorList>
            <person name="Hensen N."/>
            <person name="Bonometti L."/>
            <person name="Westerberg I."/>
            <person name="Brannstrom I.O."/>
            <person name="Guillou S."/>
            <person name="Cros-Aarteil S."/>
            <person name="Calhoun S."/>
            <person name="Haridas S."/>
            <person name="Kuo A."/>
            <person name="Mondo S."/>
            <person name="Pangilinan J."/>
            <person name="Riley R."/>
            <person name="LaButti K."/>
            <person name="Andreopoulos B."/>
            <person name="Lipzen A."/>
            <person name="Chen C."/>
            <person name="Yan M."/>
            <person name="Daum C."/>
            <person name="Ng V."/>
            <person name="Clum A."/>
            <person name="Steindorff A."/>
            <person name="Ohm R.A."/>
            <person name="Martin F."/>
            <person name="Silar P."/>
            <person name="Natvig D.O."/>
            <person name="Lalanne C."/>
            <person name="Gautier V."/>
            <person name="Ament-Velasquez S.L."/>
            <person name="Kruys A."/>
            <person name="Hutchinson M.I."/>
            <person name="Powell A.J."/>
            <person name="Barry K."/>
            <person name="Miller A.N."/>
            <person name="Grigoriev I.V."/>
            <person name="Debuchy R."/>
            <person name="Gladieux P."/>
            <person name="Hiltunen Thoren M."/>
            <person name="Johannesson H."/>
        </authorList>
    </citation>
    <scope>NUCLEOTIDE SEQUENCE</scope>
    <source>
        <strain evidence="2">PSN324</strain>
    </source>
</reference>
<keyword evidence="3" id="KW-1185">Reference proteome</keyword>
<protein>
    <submittedName>
        <fullName evidence="2">Uncharacterized protein</fullName>
    </submittedName>
</protein>
<keyword evidence="1" id="KW-0175">Coiled coil</keyword>
<proteinExistence type="predicted"/>
<dbReference type="EMBL" id="MU864964">
    <property type="protein sequence ID" value="KAK4463041.1"/>
    <property type="molecule type" value="Genomic_DNA"/>
</dbReference>
<gene>
    <name evidence="2" type="ORF">QBC42DRAFT_266623</name>
</gene>
<dbReference type="PANTHER" id="PTHR33488:SF2">
    <property type="entry name" value="EARLY ENDOSOME ANTIGEN 1-LIKE"/>
    <property type="match status" value="1"/>
</dbReference>
<evidence type="ECO:0000256" key="1">
    <source>
        <dbReference type="SAM" id="Coils"/>
    </source>
</evidence>
<dbReference type="PANTHER" id="PTHR33488">
    <property type="entry name" value="ZGC:162509"/>
    <property type="match status" value="1"/>
</dbReference>
<dbReference type="Proteomes" id="UP001321749">
    <property type="component" value="Unassembled WGS sequence"/>
</dbReference>
<evidence type="ECO:0000313" key="3">
    <source>
        <dbReference type="Proteomes" id="UP001321749"/>
    </source>
</evidence>
<organism evidence="2 3">
    <name type="scientific">Cladorrhinum samala</name>
    <dbReference type="NCBI Taxonomy" id="585594"/>
    <lineage>
        <taxon>Eukaryota</taxon>
        <taxon>Fungi</taxon>
        <taxon>Dikarya</taxon>
        <taxon>Ascomycota</taxon>
        <taxon>Pezizomycotina</taxon>
        <taxon>Sordariomycetes</taxon>
        <taxon>Sordariomycetidae</taxon>
        <taxon>Sordariales</taxon>
        <taxon>Podosporaceae</taxon>
        <taxon>Cladorrhinum</taxon>
    </lineage>
</organism>